<dbReference type="Proteomes" id="UP001174694">
    <property type="component" value="Unassembled WGS sequence"/>
</dbReference>
<evidence type="ECO:0000256" key="6">
    <source>
        <dbReference type="ARBA" id="ARBA00022676"/>
    </source>
</evidence>
<accession>A0AA38RJX8</accession>
<dbReference type="EC" id="2.4.1.-" evidence="12"/>
<evidence type="ECO:0000256" key="12">
    <source>
        <dbReference type="RuleBase" id="RU363112"/>
    </source>
</evidence>
<keyword evidence="8 12" id="KW-0812">Transmembrane</keyword>
<comment type="caution">
    <text evidence="13">The sequence shown here is derived from an EMBL/GenBank/DDBJ whole genome shotgun (WGS) entry which is preliminary data.</text>
</comment>
<evidence type="ECO:0000256" key="11">
    <source>
        <dbReference type="ARBA" id="ARBA00023136"/>
    </source>
</evidence>
<keyword evidence="9 12" id="KW-0256">Endoplasmic reticulum</keyword>
<evidence type="ECO:0000256" key="3">
    <source>
        <dbReference type="ARBA" id="ARBA00008698"/>
    </source>
</evidence>
<keyword evidence="14" id="KW-1185">Reference proteome</keyword>
<feature type="transmembrane region" description="Helical" evidence="12">
    <location>
        <begin position="12"/>
        <end position="37"/>
    </location>
</feature>
<dbReference type="PANTHER" id="PTHR12468">
    <property type="entry name" value="GPI MANNOSYLTRANSFERASE 2"/>
    <property type="match status" value="1"/>
</dbReference>
<keyword evidence="5 12" id="KW-0337">GPI-anchor biosynthesis</keyword>
<evidence type="ECO:0000256" key="5">
    <source>
        <dbReference type="ARBA" id="ARBA00022502"/>
    </source>
</evidence>
<dbReference type="GO" id="GO:0005789">
    <property type="term" value="C:endoplasmic reticulum membrane"/>
    <property type="evidence" value="ECO:0007669"/>
    <property type="project" value="UniProtKB-SubCell"/>
</dbReference>
<feature type="transmembrane region" description="Helical" evidence="12">
    <location>
        <begin position="124"/>
        <end position="142"/>
    </location>
</feature>
<feature type="transmembrane region" description="Helical" evidence="12">
    <location>
        <begin position="319"/>
        <end position="338"/>
    </location>
</feature>
<evidence type="ECO:0000256" key="9">
    <source>
        <dbReference type="ARBA" id="ARBA00022824"/>
    </source>
</evidence>
<name>A0AA38RJX8_9PEZI</name>
<reference evidence="13" key="1">
    <citation type="submission" date="2022-07" db="EMBL/GenBank/DDBJ databases">
        <title>Fungi with potential for degradation of polypropylene.</title>
        <authorList>
            <person name="Gostincar C."/>
        </authorList>
    </citation>
    <scope>NUCLEOTIDE SEQUENCE</scope>
    <source>
        <strain evidence="13">EXF-13308</strain>
    </source>
</reference>
<proteinExistence type="inferred from homology"/>
<organism evidence="13 14">
    <name type="scientific">Pleurostoma richardsiae</name>
    <dbReference type="NCBI Taxonomy" id="41990"/>
    <lineage>
        <taxon>Eukaryota</taxon>
        <taxon>Fungi</taxon>
        <taxon>Dikarya</taxon>
        <taxon>Ascomycota</taxon>
        <taxon>Pezizomycotina</taxon>
        <taxon>Sordariomycetes</taxon>
        <taxon>Sordariomycetidae</taxon>
        <taxon>Calosphaeriales</taxon>
        <taxon>Pleurostomataceae</taxon>
        <taxon>Pleurostoma</taxon>
    </lineage>
</organism>
<evidence type="ECO:0000313" key="13">
    <source>
        <dbReference type="EMBL" id="KAJ9151121.1"/>
    </source>
</evidence>
<dbReference type="GO" id="GO:0004376">
    <property type="term" value="F:GPI mannosyltransferase activity"/>
    <property type="evidence" value="ECO:0007669"/>
    <property type="project" value="InterPro"/>
</dbReference>
<evidence type="ECO:0000256" key="10">
    <source>
        <dbReference type="ARBA" id="ARBA00022989"/>
    </source>
</evidence>
<evidence type="ECO:0000256" key="2">
    <source>
        <dbReference type="ARBA" id="ARBA00004687"/>
    </source>
</evidence>
<sequence>MLLQYEHNPYRILITAFTAWKALLLAIAAGSCVGPSYDTSAALLLSEGVSGSNSSNDSTSPLGLLATRLTSWDAIYFIKAANRGYLFEQEWAFGAGLPNVISAVAKALKRLGLAGSGSSSLEPLVGVTVSHATHLISVLVLYRLGQLIWKDRKVAFIAALLHVISPAGLFLSAPYNESPFSCLSFAGYLLLAQGYRLGERAATQRDILLVLAGCAFGLATTFRSNGLLNGIPFAYGFLLTSLDLVRRPSAAACRSLVVLGVGGLCVAAGSLIPQYLAYQSYCSGASGSGGPRRPWCDKLMPSIYSFVQEHYWNTGFLRYWTVSNVPLFLLAAPMLSVLTRSGIDMLHNVREPAEASPEPQKLSVREGKDLSSLVQCMAAAQVLIAVMTLMSYHVQIINRLSSGYPVWYWWLAGELIHPSKSSFGSKFVAFMVVYASIQAVLFASFLPPA</sequence>
<feature type="transmembrane region" description="Helical" evidence="12">
    <location>
        <begin position="154"/>
        <end position="172"/>
    </location>
</feature>
<evidence type="ECO:0000256" key="7">
    <source>
        <dbReference type="ARBA" id="ARBA00022679"/>
    </source>
</evidence>
<evidence type="ECO:0000256" key="4">
    <source>
        <dbReference type="ARBA" id="ARBA00013795"/>
    </source>
</evidence>
<dbReference type="PANTHER" id="PTHR12468:SF2">
    <property type="entry name" value="GPI MANNOSYLTRANSFERASE 2"/>
    <property type="match status" value="1"/>
</dbReference>
<keyword evidence="7 12" id="KW-0808">Transferase</keyword>
<evidence type="ECO:0000256" key="1">
    <source>
        <dbReference type="ARBA" id="ARBA00004477"/>
    </source>
</evidence>
<evidence type="ECO:0000256" key="8">
    <source>
        <dbReference type="ARBA" id="ARBA00022692"/>
    </source>
</evidence>
<feature type="transmembrane region" description="Helical" evidence="12">
    <location>
        <begin position="257"/>
        <end position="276"/>
    </location>
</feature>
<feature type="transmembrane region" description="Helical" evidence="12">
    <location>
        <begin position="228"/>
        <end position="245"/>
    </location>
</feature>
<feature type="transmembrane region" description="Helical" evidence="12">
    <location>
        <begin position="370"/>
        <end position="392"/>
    </location>
</feature>
<feature type="transmembrane region" description="Helical" evidence="12">
    <location>
        <begin position="427"/>
        <end position="446"/>
    </location>
</feature>
<comment type="subcellular location">
    <subcellularLocation>
        <location evidence="1 12">Endoplasmic reticulum membrane</location>
        <topology evidence="1 12">Multi-pass membrane protein</topology>
    </subcellularLocation>
</comment>
<gene>
    <name evidence="13" type="ORF">NKR23_g3212</name>
</gene>
<keyword evidence="6 12" id="KW-0328">Glycosyltransferase</keyword>
<dbReference type="GO" id="GO:0031501">
    <property type="term" value="C:mannosyltransferase complex"/>
    <property type="evidence" value="ECO:0007669"/>
    <property type="project" value="TreeGrafter"/>
</dbReference>
<comment type="function">
    <text evidence="12">Mannosyltransferase involved in glycosylphosphatidylinositol-anchor biosynthesis.</text>
</comment>
<dbReference type="EMBL" id="JANBVO010000006">
    <property type="protein sequence ID" value="KAJ9151121.1"/>
    <property type="molecule type" value="Genomic_DNA"/>
</dbReference>
<evidence type="ECO:0000313" key="14">
    <source>
        <dbReference type="Proteomes" id="UP001174694"/>
    </source>
</evidence>
<dbReference type="InterPro" id="IPR007315">
    <property type="entry name" value="PIG-V/Gpi18"/>
</dbReference>
<comment type="pathway">
    <text evidence="2 12">Glycolipid biosynthesis; glycosylphosphatidylinositol-anchor biosynthesis.</text>
</comment>
<dbReference type="AlphaFoldDB" id="A0AA38RJX8"/>
<dbReference type="GO" id="GO:0000009">
    <property type="term" value="F:alpha-1,6-mannosyltransferase activity"/>
    <property type="evidence" value="ECO:0007669"/>
    <property type="project" value="InterPro"/>
</dbReference>
<protein>
    <recommendedName>
        <fullName evidence="4 12">GPI mannosyltransferase 2</fullName>
        <ecNumber evidence="12">2.4.1.-</ecNumber>
    </recommendedName>
</protein>
<dbReference type="GO" id="GO:0006506">
    <property type="term" value="P:GPI anchor biosynthetic process"/>
    <property type="evidence" value="ECO:0007669"/>
    <property type="project" value="UniProtKB-KW"/>
</dbReference>
<dbReference type="Pfam" id="PF04188">
    <property type="entry name" value="Mannosyl_trans2"/>
    <property type="match status" value="1"/>
</dbReference>
<keyword evidence="11 12" id="KW-0472">Membrane</keyword>
<comment type="similarity">
    <text evidence="3 12">Belongs to the PIGV family.</text>
</comment>
<keyword evidence="10 12" id="KW-1133">Transmembrane helix</keyword>